<dbReference type="AlphaFoldDB" id="Q07JT9"/>
<dbReference type="PANTHER" id="PTHR34703:SF1">
    <property type="entry name" value="ANTIPORTER SUBUNIT MNHG2-RELATED"/>
    <property type="match status" value="1"/>
</dbReference>
<dbReference type="NCBIfam" id="TIGR01300">
    <property type="entry name" value="CPA3_mnhG_phaG"/>
    <property type="match status" value="1"/>
</dbReference>
<dbReference type="eggNOG" id="COG1320">
    <property type="taxonomic scope" value="Bacteria"/>
</dbReference>
<dbReference type="Pfam" id="PF03334">
    <property type="entry name" value="PhaG_MnhG_YufB"/>
    <property type="match status" value="1"/>
</dbReference>
<sequence>MAWIGEVLVSALILIGAFFLFVGSFGLVKLPDIMRRLHAPTKATTLGIGSLLIASMLYFALLNGVPSLHELMIAVFLFLTAPITAHMIAKAHLLRNRALQRSVLQPPDGQSWATLARRNENARATPTPRISNETEEPTSSL</sequence>
<dbReference type="HOGENOM" id="CLU_121334_1_1_5"/>
<feature type="compositionally biased region" description="Polar residues" evidence="1">
    <location>
        <begin position="122"/>
        <end position="141"/>
    </location>
</feature>
<feature type="transmembrane region" description="Helical" evidence="2">
    <location>
        <begin position="71"/>
        <end position="89"/>
    </location>
</feature>
<evidence type="ECO:0000256" key="2">
    <source>
        <dbReference type="SAM" id="Phobius"/>
    </source>
</evidence>
<reference evidence="3" key="1">
    <citation type="submission" date="2006-09" db="EMBL/GenBank/DDBJ databases">
        <title>Complete sequence of Rhodopseudomonas palustris BisA53.</title>
        <authorList>
            <consortium name="US DOE Joint Genome Institute"/>
            <person name="Copeland A."/>
            <person name="Lucas S."/>
            <person name="Lapidus A."/>
            <person name="Barry K."/>
            <person name="Detter J.C."/>
            <person name="Glavina del Rio T."/>
            <person name="Hammon N."/>
            <person name="Israni S."/>
            <person name="Dalin E."/>
            <person name="Tice H."/>
            <person name="Pitluck S."/>
            <person name="Chain P."/>
            <person name="Malfatti S."/>
            <person name="Shin M."/>
            <person name="Vergez L."/>
            <person name="Schmutz J."/>
            <person name="Larimer F."/>
            <person name="Land M."/>
            <person name="Hauser L."/>
            <person name="Pelletier D.A."/>
            <person name="Kyrpides N."/>
            <person name="Kim E."/>
            <person name="Harwood C.S."/>
            <person name="Oda Y."/>
            <person name="Richardson P."/>
        </authorList>
    </citation>
    <scope>NUCLEOTIDE SEQUENCE [LARGE SCALE GENOMIC DNA]</scope>
    <source>
        <strain evidence="3">BisA53</strain>
    </source>
</reference>
<organism evidence="3">
    <name type="scientific">Rhodopseudomonas palustris (strain BisA53)</name>
    <dbReference type="NCBI Taxonomy" id="316055"/>
    <lineage>
        <taxon>Bacteria</taxon>
        <taxon>Pseudomonadati</taxon>
        <taxon>Pseudomonadota</taxon>
        <taxon>Alphaproteobacteria</taxon>
        <taxon>Hyphomicrobiales</taxon>
        <taxon>Nitrobacteraceae</taxon>
        <taxon>Rhodopseudomonas</taxon>
    </lineage>
</organism>
<keyword evidence="2" id="KW-0812">Transmembrane</keyword>
<keyword evidence="2" id="KW-1133">Transmembrane helix</keyword>
<feature type="region of interest" description="Disordered" evidence="1">
    <location>
        <begin position="114"/>
        <end position="141"/>
    </location>
</feature>
<protein>
    <submittedName>
        <fullName evidence="3">Monovalent cation/proton antiporter, MnhG/PhaG subunit</fullName>
    </submittedName>
</protein>
<proteinExistence type="predicted"/>
<dbReference type="InterPro" id="IPR005133">
    <property type="entry name" value="PhaG_MnhG_YufB"/>
</dbReference>
<feature type="transmembrane region" description="Helical" evidence="2">
    <location>
        <begin position="43"/>
        <end position="65"/>
    </location>
</feature>
<evidence type="ECO:0000256" key="1">
    <source>
        <dbReference type="SAM" id="MobiDB-lite"/>
    </source>
</evidence>
<accession>Q07JT9</accession>
<dbReference type="KEGG" id="rpe:RPE_3868"/>
<dbReference type="NCBIfam" id="NF009316">
    <property type="entry name" value="PRK12674.1-5"/>
    <property type="match status" value="1"/>
</dbReference>
<feature type="transmembrane region" description="Helical" evidence="2">
    <location>
        <begin position="12"/>
        <end position="31"/>
    </location>
</feature>
<dbReference type="EMBL" id="CP000463">
    <property type="protein sequence ID" value="ABJ07795.1"/>
    <property type="molecule type" value="Genomic_DNA"/>
</dbReference>
<gene>
    <name evidence="3" type="ordered locus">RPE_3868</name>
</gene>
<dbReference type="STRING" id="316055.RPE_3868"/>
<name>Q07JT9_RHOP5</name>
<evidence type="ECO:0000313" key="3">
    <source>
        <dbReference type="EMBL" id="ABJ07795.1"/>
    </source>
</evidence>
<dbReference type="OrthoDB" id="4427992at2"/>
<dbReference type="PANTHER" id="PTHR34703">
    <property type="entry name" value="ANTIPORTER SUBUNIT MNHG2-RELATED"/>
    <property type="match status" value="1"/>
</dbReference>
<keyword evidence="2" id="KW-0472">Membrane</keyword>
<dbReference type="GO" id="GO:0015385">
    <property type="term" value="F:sodium:proton antiporter activity"/>
    <property type="evidence" value="ECO:0007669"/>
    <property type="project" value="TreeGrafter"/>
</dbReference>